<dbReference type="RefSeq" id="WP_039721606.1">
    <property type="nucleotide sequence ID" value="NZ_JQNX01000005.1"/>
</dbReference>
<evidence type="ECO:0000313" key="2">
    <source>
        <dbReference type="Proteomes" id="UP000031594"/>
    </source>
</evidence>
<comment type="caution">
    <text evidence="1">The sequence shown here is derived from an EMBL/GenBank/DDBJ whole genome shotgun (WGS) entry which is preliminary data.</text>
</comment>
<reference evidence="1 2" key="1">
    <citation type="submission" date="2014-08" db="EMBL/GenBank/DDBJ databases">
        <title>Methylacidiphilum kamchatkense strain Kam1 draft genome sequence.</title>
        <authorList>
            <person name="Birkeland N.-K."/>
            <person name="Erikstad H.A."/>
        </authorList>
    </citation>
    <scope>NUCLEOTIDE SEQUENCE [LARGE SCALE GENOMIC DNA]</scope>
    <source>
        <strain evidence="1 2">Kam1</strain>
    </source>
</reference>
<dbReference type="EMBL" id="JQNX01000005">
    <property type="protein sequence ID" value="KIE58269.1"/>
    <property type="molecule type" value="Genomic_DNA"/>
</dbReference>
<proteinExistence type="predicted"/>
<name>A0ABR4ZVK1_9BACT</name>
<gene>
    <name evidence="1" type="ORF">A946_07090</name>
</gene>
<dbReference type="Proteomes" id="UP000031594">
    <property type="component" value="Unassembled WGS sequence"/>
</dbReference>
<evidence type="ECO:0000313" key="1">
    <source>
        <dbReference type="EMBL" id="KIE58269.1"/>
    </source>
</evidence>
<sequence length="475" mass="52834">MKKLYLFFHRITCCVCVLSFWSLEEFCFAGNEDDGVIIDKTKEKNQNLPNVSPTEIFNKLSNRKDPSLSTQNIPTSIAPETVVLGREPSLLLPWENSKVDLDSREIWSDKIAASDAPAGLMGTAHMHRKYQPMIGFWWMYMNMGPDYYQGSDAMNLNGLEAIRFAGKPVAMGDVSMFMEQYMPMLMLGLTDNLTFMAMFPIWNKQMDMVGLPMGGFMSGGMHGVGGMHTGSGGFPLQPMPLGSRMSMKAVGLGDVNFQWIYKLLDFHRHRLQINFGFSAPTGSIDETMSDMAGHRVFPYDMQLGLGVPAFIGAVTYLGQSEARDWGWGVQGYTTVPLGRNSQGYAWGNSFFGNGWIAYNFTDWISINVSGVGSYQGGIHGANPVNELSIRTAPFIAMPDIVATWTGGEWAGAALGMNMRMPGFAREGFQKVAISPESALQGNFLTAQIVKPVYQSWNGVQYGMNWMATLSWQWWY</sequence>
<accession>A0ABR4ZVK1</accession>
<organism evidence="1 2">
    <name type="scientific">Methylacidiphilum kamchatkense Kam1</name>
    <dbReference type="NCBI Taxonomy" id="1202785"/>
    <lineage>
        <taxon>Bacteria</taxon>
        <taxon>Pseudomonadati</taxon>
        <taxon>Verrucomicrobiota</taxon>
        <taxon>Methylacidiphilae</taxon>
        <taxon>Methylacidiphilales</taxon>
        <taxon>Methylacidiphilaceae</taxon>
        <taxon>Methylacidiphilum (ex Ratnadevi et al. 2023)</taxon>
    </lineage>
</organism>
<keyword evidence="2" id="KW-1185">Reference proteome</keyword>
<evidence type="ECO:0008006" key="3">
    <source>
        <dbReference type="Google" id="ProtNLM"/>
    </source>
</evidence>
<protein>
    <recommendedName>
        <fullName evidence="3">Transporter</fullName>
    </recommendedName>
</protein>